<reference evidence="1 2" key="1">
    <citation type="submission" date="2020-08" db="EMBL/GenBank/DDBJ databases">
        <title>Sequencing the genomes of 1000 actinobacteria strains.</title>
        <authorList>
            <person name="Klenk H.-P."/>
        </authorList>
    </citation>
    <scope>NUCLEOTIDE SEQUENCE [LARGE SCALE GENOMIC DNA]</scope>
    <source>
        <strain evidence="1 2">DSM 17294</strain>
    </source>
</reference>
<protein>
    <submittedName>
        <fullName evidence="1">Uncharacterized protein</fullName>
    </submittedName>
</protein>
<evidence type="ECO:0000313" key="1">
    <source>
        <dbReference type="EMBL" id="MBB5982235.1"/>
    </source>
</evidence>
<dbReference type="AlphaFoldDB" id="A0A841DZP2"/>
<dbReference type="Proteomes" id="UP000558997">
    <property type="component" value="Unassembled WGS sequence"/>
</dbReference>
<comment type="caution">
    <text evidence="1">The sequence shown here is derived from an EMBL/GenBank/DDBJ whole genome shotgun (WGS) entry which is preliminary data.</text>
</comment>
<name>A0A841DZP2_9ACTN</name>
<evidence type="ECO:0000313" key="2">
    <source>
        <dbReference type="Proteomes" id="UP000558997"/>
    </source>
</evidence>
<organism evidence="1 2">
    <name type="scientific">Kribbella solani</name>
    <dbReference type="NCBI Taxonomy" id="236067"/>
    <lineage>
        <taxon>Bacteria</taxon>
        <taxon>Bacillati</taxon>
        <taxon>Actinomycetota</taxon>
        <taxon>Actinomycetes</taxon>
        <taxon>Propionibacteriales</taxon>
        <taxon>Kribbellaceae</taxon>
        <taxon>Kribbella</taxon>
    </lineage>
</organism>
<gene>
    <name evidence="1" type="ORF">HDA44_005576</name>
</gene>
<sequence length="35" mass="3840">MIYDAREKISIPVAAGSLPKTKLRSDEADTSMTDE</sequence>
<proteinExistence type="predicted"/>
<keyword evidence="2" id="KW-1185">Reference proteome</keyword>
<accession>A0A841DZP2</accession>
<dbReference type="EMBL" id="JACHNF010000001">
    <property type="protein sequence ID" value="MBB5982235.1"/>
    <property type="molecule type" value="Genomic_DNA"/>
</dbReference>